<feature type="transmembrane region" description="Helical" evidence="1">
    <location>
        <begin position="79"/>
        <end position="96"/>
    </location>
</feature>
<dbReference type="AlphaFoldDB" id="A0A9D3Y1H1"/>
<dbReference type="Proteomes" id="UP000828390">
    <property type="component" value="Unassembled WGS sequence"/>
</dbReference>
<organism evidence="2 3">
    <name type="scientific">Dreissena polymorpha</name>
    <name type="common">Zebra mussel</name>
    <name type="synonym">Mytilus polymorpha</name>
    <dbReference type="NCBI Taxonomy" id="45954"/>
    <lineage>
        <taxon>Eukaryota</taxon>
        <taxon>Metazoa</taxon>
        <taxon>Spiralia</taxon>
        <taxon>Lophotrochozoa</taxon>
        <taxon>Mollusca</taxon>
        <taxon>Bivalvia</taxon>
        <taxon>Autobranchia</taxon>
        <taxon>Heteroconchia</taxon>
        <taxon>Euheterodonta</taxon>
        <taxon>Imparidentia</taxon>
        <taxon>Neoheterodontei</taxon>
        <taxon>Myida</taxon>
        <taxon>Dreissenoidea</taxon>
        <taxon>Dreissenidae</taxon>
        <taxon>Dreissena</taxon>
    </lineage>
</organism>
<keyword evidence="3" id="KW-1185">Reference proteome</keyword>
<gene>
    <name evidence="2" type="ORF">DPMN_191884</name>
</gene>
<evidence type="ECO:0000313" key="2">
    <source>
        <dbReference type="EMBL" id="KAH3690165.1"/>
    </source>
</evidence>
<reference evidence="2" key="2">
    <citation type="submission" date="2020-11" db="EMBL/GenBank/DDBJ databases">
        <authorList>
            <person name="McCartney M.A."/>
            <person name="Auch B."/>
            <person name="Kono T."/>
            <person name="Mallez S."/>
            <person name="Becker A."/>
            <person name="Gohl D.M."/>
            <person name="Silverstein K.A.T."/>
            <person name="Koren S."/>
            <person name="Bechman K.B."/>
            <person name="Herman A."/>
            <person name="Abrahante J.E."/>
            <person name="Garbe J."/>
        </authorList>
    </citation>
    <scope>NUCLEOTIDE SEQUENCE</scope>
    <source>
        <strain evidence="2">Duluth1</strain>
        <tissue evidence="2">Whole animal</tissue>
    </source>
</reference>
<evidence type="ECO:0000256" key="1">
    <source>
        <dbReference type="SAM" id="Phobius"/>
    </source>
</evidence>
<comment type="caution">
    <text evidence="2">The sequence shown here is derived from an EMBL/GenBank/DDBJ whole genome shotgun (WGS) entry which is preliminary data.</text>
</comment>
<dbReference type="EMBL" id="JAIWYP010000075">
    <property type="protein sequence ID" value="KAH3690165.1"/>
    <property type="molecule type" value="Genomic_DNA"/>
</dbReference>
<name>A0A9D3Y1H1_DREPO</name>
<keyword evidence="1" id="KW-0812">Transmembrane</keyword>
<protein>
    <submittedName>
        <fullName evidence="2">Uncharacterized protein</fullName>
    </submittedName>
</protein>
<keyword evidence="1" id="KW-0472">Membrane</keyword>
<proteinExistence type="predicted"/>
<feature type="transmembrane region" description="Helical" evidence="1">
    <location>
        <begin position="40"/>
        <end position="58"/>
    </location>
</feature>
<sequence>MPAYHPCCRRKPTFPDVKPSALHGYHLPSSKHAFHGSLKFFAILWHGFLVYGVPNSIIGRFSKDEVKRLNISCRRKGPAIGVLGVSTVLSCIPITTPQRPKRFNSFLVRLTNAVKEPNRYSTRSQKKQLCEEDIALTSPAPIDK</sequence>
<reference evidence="2" key="1">
    <citation type="journal article" date="2019" name="bioRxiv">
        <title>The Genome of the Zebra Mussel, Dreissena polymorpha: A Resource for Invasive Species Research.</title>
        <authorList>
            <person name="McCartney M.A."/>
            <person name="Auch B."/>
            <person name="Kono T."/>
            <person name="Mallez S."/>
            <person name="Zhang Y."/>
            <person name="Obille A."/>
            <person name="Becker A."/>
            <person name="Abrahante J.E."/>
            <person name="Garbe J."/>
            <person name="Badalamenti J.P."/>
            <person name="Herman A."/>
            <person name="Mangelson H."/>
            <person name="Liachko I."/>
            <person name="Sullivan S."/>
            <person name="Sone E.D."/>
            <person name="Koren S."/>
            <person name="Silverstein K.A.T."/>
            <person name="Beckman K.B."/>
            <person name="Gohl D.M."/>
        </authorList>
    </citation>
    <scope>NUCLEOTIDE SEQUENCE</scope>
    <source>
        <strain evidence="2">Duluth1</strain>
        <tissue evidence="2">Whole animal</tissue>
    </source>
</reference>
<accession>A0A9D3Y1H1</accession>
<evidence type="ECO:0000313" key="3">
    <source>
        <dbReference type="Proteomes" id="UP000828390"/>
    </source>
</evidence>
<keyword evidence="1" id="KW-1133">Transmembrane helix</keyword>